<keyword evidence="2" id="KW-1185">Reference proteome</keyword>
<accession>A0ABU3NRI6</accession>
<gene>
    <name evidence="1" type="ORF">QYE77_14420</name>
</gene>
<dbReference type="EMBL" id="JAUHMF010000004">
    <property type="protein sequence ID" value="MDT8899456.1"/>
    <property type="molecule type" value="Genomic_DNA"/>
</dbReference>
<reference evidence="1 2" key="1">
    <citation type="submission" date="2023-07" db="EMBL/GenBank/DDBJ databases">
        <title>Novel species of Thermanaerothrix with wide hydrolytic capabilities.</title>
        <authorList>
            <person name="Zayulina K.S."/>
            <person name="Podosokorskaya O.A."/>
            <person name="Elcheninov A.G."/>
        </authorList>
    </citation>
    <scope>NUCLEOTIDE SEQUENCE [LARGE SCALE GENOMIC DNA]</scope>
    <source>
        <strain evidence="1 2">4228-RoL</strain>
    </source>
</reference>
<dbReference type="RefSeq" id="WP_315626182.1">
    <property type="nucleotide sequence ID" value="NZ_JAUHMF010000004.1"/>
</dbReference>
<name>A0ABU3NRI6_9CHLR</name>
<evidence type="ECO:0000313" key="2">
    <source>
        <dbReference type="Proteomes" id="UP001254165"/>
    </source>
</evidence>
<sequence length="95" mass="10238">MWLLLVGVAVGLLIAVELLGNEPPAGVSDPVRLTTRTPTVTRTVGWWTEVATWTPTPEYEVAITPSVTPLASGTPTPQLPTVVLPTLKPTWTRRP</sequence>
<proteinExistence type="predicted"/>
<evidence type="ECO:0000313" key="1">
    <source>
        <dbReference type="EMBL" id="MDT8899456.1"/>
    </source>
</evidence>
<protein>
    <submittedName>
        <fullName evidence="1">Uncharacterized protein</fullName>
    </submittedName>
</protein>
<comment type="caution">
    <text evidence="1">The sequence shown here is derived from an EMBL/GenBank/DDBJ whole genome shotgun (WGS) entry which is preliminary data.</text>
</comment>
<dbReference type="Proteomes" id="UP001254165">
    <property type="component" value="Unassembled WGS sequence"/>
</dbReference>
<organism evidence="1 2">
    <name type="scientific">Thermanaerothrix solaris</name>
    <dbReference type="NCBI Taxonomy" id="3058434"/>
    <lineage>
        <taxon>Bacteria</taxon>
        <taxon>Bacillati</taxon>
        <taxon>Chloroflexota</taxon>
        <taxon>Anaerolineae</taxon>
        <taxon>Anaerolineales</taxon>
        <taxon>Anaerolineaceae</taxon>
        <taxon>Thermanaerothrix</taxon>
    </lineage>
</organism>